<evidence type="ECO:0000313" key="10">
    <source>
        <dbReference type="EMBL" id="MBM7621611.1"/>
    </source>
</evidence>
<evidence type="ECO:0000256" key="3">
    <source>
        <dbReference type="ARBA" id="ARBA00022475"/>
    </source>
</evidence>
<proteinExistence type="inferred from homology"/>
<dbReference type="EMBL" id="JAFBED010000009">
    <property type="protein sequence ID" value="MBM7621611.1"/>
    <property type="molecule type" value="Genomic_DNA"/>
</dbReference>
<evidence type="ECO:0000256" key="5">
    <source>
        <dbReference type="ARBA" id="ARBA00022927"/>
    </source>
</evidence>
<gene>
    <name evidence="9" type="primary">tatA</name>
    <name evidence="10" type="ORF">JOC95_003500</name>
</gene>
<dbReference type="HAMAP" id="MF_00236">
    <property type="entry name" value="TatA_E"/>
    <property type="match status" value="1"/>
</dbReference>
<evidence type="ECO:0000256" key="7">
    <source>
        <dbReference type="ARBA" id="ARBA00023010"/>
    </source>
</evidence>
<organism evidence="10 11">
    <name type="scientific">Sutcliffiella tianshenii</name>
    <dbReference type="NCBI Taxonomy" id="1463404"/>
    <lineage>
        <taxon>Bacteria</taxon>
        <taxon>Bacillati</taxon>
        <taxon>Bacillota</taxon>
        <taxon>Bacilli</taxon>
        <taxon>Bacillales</taxon>
        <taxon>Bacillaceae</taxon>
        <taxon>Sutcliffiella</taxon>
    </lineage>
</organism>
<dbReference type="InterPro" id="IPR003369">
    <property type="entry name" value="TatA/B/E"/>
</dbReference>
<dbReference type="PANTHER" id="PTHR42982:SF1">
    <property type="entry name" value="SEC-INDEPENDENT PROTEIN TRANSLOCASE PROTEIN TATA"/>
    <property type="match status" value="1"/>
</dbReference>
<comment type="subunit">
    <text evidence="9">Forms a complex with TatC.</text>
</comment>
<keyword evidence="7 9" id="KW-0811">Translocation</keyword>
<keyword evidence="6 9" id="KW-1133">Transmembrane helix</keyword>
<comment type="subcellular location">
    <subcellularLocation>
        <location evidence="1 9">Cell membrane</location>
        <topology evidence="1 9">Single-pass membrane protein</topology>
    </subcellularLocation>
</comment>
<dbReference type="NCBIfam" id="NF011430">
    <property type="entry name" value="PRK14861.1"/>
    <property type="match status" value="1"/>
</dbReference>
<accession>A0ABS2P3R8</accession>
<evidence type="ECO:0000256" key="1">
    <source>
        <dbReference type="ARBA" id="ARBA00004162"/>
    </source>
</evidence>
<dbReference type="Proteomes" id="UP000737402">
    <property type="component" value="Unassembled WGS sequence"/>
</dbReference>
<keyword evidence="5 9" id="KW-0653">Protein transport</keyword>
<keyword evidence="3 9" id="KW-1003">Cell membrane</keyword>
<comment type="similarity">
    <text evidence="9">Belongs to the TatA/E family.</text>
</comment>
<dbReference type="PANTHER" id="PTHR42982">
    <property type="entry name" value="SEC-INDEPENDENT PROTEIN TRANSLOCASE PROTEIN TATA"/>
    <property type="match status" value="1"/>
</dbReference>
<keyword evidence="4 9" id="KW-0812">Transmembrane</keyword>
<dbReference type="RefSeq" id="WP_204418394.1">
    <property type="nucleotide sequence ID" value="NZ_JAFBED010000009.1"/>
</dbReference>
<keyword evidence="11" id="KW-1185">Reference proteome</keyword>
<evidence type="ECO:0000313" key="11">
    <source>
        <dbReference type="Proteomes" id="UP000737402"/>
    </source>
</evidence>
<keyword evidence="2 9" id="KW-0813">Transport</keyword>
<evidence type="ECO:0000256" key="9">
    <source>
        <dbReference type="HAMAP-Rule" id="MF_00236"/>
    </source>
</evidence>
<evidence type="ECO:0000256" key="8">
    <source>
        <dbReference type="ARBA" id="ARBA00023136"/>
    </source>
</evidence>
<sequence>MNLGIGEIAVILIVALLIFGPNKLPKLGKAAGQALFEFKREMKDMMDMDDPATKKQNKNQ</sequence>
<dbReference type="Gene3D" id="1.20.5.3310">
    <property type="match status" value="1"/>
</dbReference>
<keyword evidence="8 9" id="KW-0472">Membrane</keyword>
<dbReference type="Pfam" id="PF02416">
    <property type="entry name" value="TatA_B_E"/>
    <property type="match status" value="1"/>
</dbReference>
<protein>
    <recommendedName>
        <fullName evidence="9">Sec-independent protein translocase protein TatA</fullName>
    </recommendedName>
</protein>
<dbReference type="InterPro" id="IPR006312">
    <property type="entry name" value="TatA/E"/>
</dbReference>
<evidence type="ECO:0000256" key="2">
    <source>
        <dbReference type="ARBA" id="ARBA00022448"/>
    </source>
</evidence>
<dbReference type="NCBIfam" id="TIGR01411">
    <property type="entry name" value="tatAE"/>
    <property type="match status" value="1"/>
</dbReference>
<evidence type="ECO:0000256" key="6">
    <source>
        <dbReference type="ARBA" id="ARBA00022989"/>
    </source>
</evidence>
<name>A0ABS2P3R8_9BACI</name>
<reference evidence="10 11" key="1">
    <citation type="submission" date="2021-01" db="EMBL/GenBank/DDBJ databases">
        <title>Genomic Encyclopedia of Type Strains, Phase IV (KMG-IV): sequencing the most valuable type-strain genomes for metagenomic binning, comparative biology and taxonomic classification.</title>
        <authorList>
            <person name="Goeker M."/>
        </authorList>
    </citation>
    <scope>NUCLEOTIDE SEQUENCE [LARGE SCALE GENOMIC DNA]</scope>
    <source>
        <strain evidence="10 11">DSM 25879</strain>
    </source>
</reference>
<evidence type="ECO:0000256" key="4">
    <source>
        <dbReference type="ARBA" id="ARBA00022692"/>
    </source>
</evidence>
<comment type="function">
    <text evidence="9">Part of the twin-arginine translocation (Tat) system that transports large folded proteins containing a characteristic twin-arginine motif in their signal peptide across membranes. TatA could form the protein-conducting channel of the Tat system.</text>
</comment>
<comment type="caution">
    <text evidence="10">The sequence shown here is derived from an EMBL/GenBank/DDBJ whole genome shotgun (WGS) entry which is preliminary data.</text>
</comment>